<feature type="compositionally biased region" description="Polar residues" evidence="2">
    <location>
        <begin position="157"/>
        <end position="170"/>
    </location>
</feature>
<organism evidence="3 4">
    <name type="scientific">Neoarthrinium moseri</name>
    <dbReference type="NCBI Taxonomy" id="1658444"/>
    <lineage>
        <taxon>Eukaryota</taxon>
        <taxon>Fungi</taxon>
        <taxon>Dikarya</taxon>
        <taxon>Ascomycota</taxon>
        <taxon>Pezizomycotina</taxon>
        <taxon>Sordariomycetes</taxon>
        <taxon>Xylariomycetidae</taxon>
        <taxon>Amphisphaeriales</taxon>
        <taxon>Apiosporaceae</taxon>
        <taxon>Neoarthrinium</taxon>
    </lineage>
</organism>
<comment type="caution">
    <text evidence="3">The sequence shown here is derived from an EMBL/GenBank/DDBJ whole genome shotgun (WGS) entry which is preliminary data.</text>
</comment>
<dbReference type="Proteomes" id="UP000829685">
    <property type="component" value="Unassembled WGS sequence"/>
</dbReference>
<keyword evidence="1" id="KW-0175">Coiled coil</keyword>
<keyword evidence="4" id="KW-1185">Reference proteome</keyword>
<evidence type="ECO:0000313" key="3">
    <source>
        <dbReference type="EMBL" id="KAI1852130.1"/>
    </source>
</evidence>
<evidence type="ECO:0000256" key="1">
    <source>
        <dbReference type="SAM" id="Coils"/>
    </source>
</evidence>
<reference evidence="3" key="1">
    <citation type="submission" date="2021-03" db="EMBL/GenBank/DDBJ databases">
        <title>Revisited historic fungal species revealed as producer of novel bioactive compounds through whole genome sequencing and comparative genomics.</title>
        <authorList>
            <person name="Vignolle G.A."/>
            <person name="Hochenegger N."/>
            <person name="Mach R.L."/>
            <person name="Mach-Aigner A.R."/>
            <person name="Javad Rahimi M."/>
            <person name="Salim K.A."/>
            <person name="Chan C.M."/>
            <person name="Lim L.B.L."/>
            <person name="Cai F."/>
            <person name="Druzhinina I.S."/>
            <person name="U'Ren J.M."/>
            <person name="Derntl C."/>
        </authorList>
    </citation>
    <scope>NUCLEOTIDE SEQUENCE</scope>
    <source>
        <strain evidence="3">TUCIM 5799</strain>
    </source>
</reference>
<evidence type="ECO:0000313" key="4">
    <source>
        <dbReference type="Proteomes" id="UP000829685"/>
    </source>
</evidence>
<feature type="region of interest" description="Disordered" evidence="2">
    <location>
        <begin position="145"/>
        <end position="170"/>
    </location>
</feature>
<evidence type="ECO:0000256" key="2">
    <source>
        <dbReference type="SAM" id="MobiDB-lite"/>
    </source>
</evidence>
<name>A0A9Q0AIW5_9PEZI</name>
<dbReference type="EMBL" id="JAFIMR010000063">
    <property type="protein sequence ID" value="KAI1852130.1"/>
    <property type="molecule type" value="Genomic_DNA"/>
</dbReference>
<proteinExistence type="predicted"/>
<feature type="region of interest" description="Disordered" evidence="2">
    <location>
        <begin position="50"/>
        <end position="93"/>
    </location>
</feature>
<protein>
    <submittedName>
        <fullName evidence="3">Uncharacterized protein</fullName>
    </submittedName>
</protein>
<dbReference type="AlphaFoldDB" id="A0A9Q0AIW5"/>
<feature type="compositionally biased region" description="Polar residues" evidence="2">
    <location>
        <begin position="50"/>
        <end position="66"/>
    </location>
</feature>
<sequence>MTKIIAPLYKQLERANDCIQELETKYKALQHQYLQVATRLARYEKLPNLSRTTTRADSPKNSNELNLPSYARGTLSSQRRSGQMPDEASISARRETFLESGKIRIYENYKLAKVQDTNVYDGWQITPHFQMETISFFSKTIRLDNKRRSRRDHTGRAKTSTETSNKETLWPTSAKTNTKELNPRDDDRYVPWMASIKEKSGYNEDQWLHQMPAGKVFIPSKYGYDLLNRGLDTAKQLFYEISKHHFPHRIHRNNLEGAHEVRFGFRELNSILGGDRDTPRPFLAIHGNRWSFVNEALYSIVDLRNCVAHFNGAQYYDMVRYDRLLKNVHLFAIVVKDEVKAFEMRALRDELLAYAQQTFDEIVEREWLASLPFATPWAIHHQKLFKHLGYCSSIDEYPPVILRAMGTWEGKKSVLEEGEGRNESEVT</sequence>
<feature type="coiled-coil region" evidence="1">
    <location>
        <begin position="12"/>
        <end position="39"/>
    </location>
</feature>
<accession>A0A9Q0AIW5</accession>
<gene>
    <name evidence="3" type="ORF">JX265_013101</name>
</gene>